<feature type="region of interest" description="Disordered" evidence="4">
    <location>
        <begin position="1126"/>
        <end position="1238"/>
    </location>
</feature>
<feature type="transmembrane region" description="Helical" evidence="5">
    <location>
        <begin position="1266"/>
        <end position="1287"/>
    </location>
</feature>
<feature type="signal peptide" evidence="6">
    <location>
        <begin position="1"/>
        <end position="18"/>
    </location>
</feature>
<evidence type="ECO:0000256" key="4">
    <source>
        <dbReference type="SAM" id="MobiDB-lite"/>
    </source>
</evidence>
<proteinExistence type="predicted"/>
<dbReference type="KEGG" id="nlo:107228144"/>
<feature type="compositionally biased region" description="Polar residues" evidence="4">
    <location>
        <begin position="766"/>
        <end position="792"/>
    </location>
</feature>
<feature type="compositionally biased region" description="Basic and acidic residues" evidence="4">
    <location>
        <begin position="1154"/>
        <end position="1164"/>
    </location>
</feature>
<organism evidence="9">
    <name type="scientific">Neodiprion lecontei</name>
    <name type="common">Redheaded pine sawfly</name>
    <dbReference type="NCBI Taxonomy" id="441921"/>
    <lineage>
        <taxon>Eukaryota</taxon>
        <taxon>Metazoa</taxon>
        <taxon>Ecdysozoa</taxon>
        <taxon>Arthropoda</taxon>
        <taxon>Hexapoda</taxon>
        <taxon>Insecta</taxon>
        <taxon>Pterygota</taxon>
        <taxon>Neoptera</taxon>
        <taxon>Endopterygota</taxon>
        <taxon>Hymenoptera</taxon>
        <taxon>Tenthredinoidea</taxon>
        <taxon>Diprionidae</taxon>
        <taxon>Diprioninae</taxon>
        <taxon>Neodiprion</taxon>
    </lineage>
</organism>
<gene>
    <name evidence="9" type="primary">LOC107228144</name>
</gene>
<evidence type="ECO:0000256" key="1">
    <source>
        <dbReference type="ARBA" id="ARBA00004167"/>
    </source>
</evidence>
<dbReference type="InterPro" id="IPR000719">
    <property type="entry name" value="Prot_kinase_dom"/>
</dbReference>
<keyword evidence="6" id="KW-0732">Signal</keyword>
<dbReference type="OrthoDB" id="3256376at2759"/>
<feature type="compositionally biased region" description="Basic residues" evidence="4">
    <location>
        <begin position="715"/>
        <end position="726"/>
    </location>
</feature>
<feature type="region of interest" description="Disordered" evidence="4">
    <location>
        <begin position="1010"/>
        <end position="1084"/>
    </location>
</feature>
<dbReference type="CDD" id="cd00192">
    <property type="entry name" value="PTKc"/>
    <property type="match status" value="1"/>
</dbReference>
<comment type="subcellular location">
    <subcellularLocation>
        <location evidence="1">Membrane</location>
        <topology evidence="1">Single-pass membrane protein</topology>
    </subcellularLocation>
</comment>
<feature type="region of interest" description="Disordered" evidence="4">
    <location>
        <begin position="355"/>
        <end position="533"/>
    </location>
</feature>
<feature type="compositionally biased region" description="Polar residues" evidence="4">
    <location>
        <begin position="1137"/>
        <end position="1146"/>
    </location>
</feature>
<feature type="region of interest" description="Disordered" evidence="4">
    <location>
        <begin position="698"/>
        <end position="937"/>
    </location>
</feature>
<feature type="compositionally biased region" description="Basic and acidic residues" evidence="4">
    <location>
        <begin position="657"/>
        <end position="668"/>
    </location>
</feature>
<evidence type="ECO:0000256" key="6">
    <source>
        <dbReference type="SAM" id="SignalP"/>
    </source>
</evidence>
<feature type="compositionally biased region" description="Basic and acidic residues" evidence="4">
    <location>
        <begin position="846"/>
        <end position="856"/>
    </location>
</feature>
<sequence>MLALRLILISVTSLLVYSEDSTTSVPNDLPALLTVASHRDDTDASTDHHRHGRMSLHAELPASKAKREQALRNILAAKRRQALAQRPGDQLRGVSATRLRADVPKDATDVLEGQETRHGVYVAAPGESKVEIGAQEEASEPLIGTAVRKAERDSSLMEGSGNLTSKNSESGKQTAETTDLGHDDRTTVGTEIRHKASSGFSRSGHISTTRNGSQHLQRVGGAKIASGSEPDPRKSSSNNTVMMSDSLYKHFRPVESNVPIEEMTQFLYFGQKLSPETQNTTSSNSVEVTPTVSPVSNSRRRFVGKRLSTTTTQVPVPTLEEIINEEMNIAVEKQTIERNKIPNLKVPAFRNPSASSLYYRKPPTKPADPTIVSNVIGAPETRNASESDAVAKGEGRPADPSAHASSVDQVLGETPVQGKGGPASHEAGASGNAAGEDGSTQISNETRNLGPSVATSSGGGETGYQEDSGSVVNGHAVGYPSEKVTLTSPKDDEPSRMASTATTDHPERRRSTTLRIVVGETSTSKVGEDRGNLALPGAGSPPVALPAQQHVYAYTITNVTRLLRNYSGPGVSSKEEGEQHRQQGPAPLGTAEISDGSSSGIVATRSRSDLSAGSAAEGVTTLEGEQSSDRSGDHGPRSDPDAASRGETSIRTPLEVNKPRIPDSEAGQRDQSSVGPVSAEFSDEINARDVDQRMLLKSASAVLNQRPSEEPIGKGARHRNQPRRHNFRADQPGSKNHRRPPPVRNEEGEPDSRQFAHSEETDKSTAVRSDTSKTSNESLHSNRPTGNVTQSYEGPKSVNGKRNFEESLGQMTPDMLVEQSLRRDSAVTDNNAAPDMQLLDVTTKPSDARNLTRVEENFDGSKGNGGDKPNGYSEVRVTSSKSEISGGSYSNSSNDGVASEQPGDRAQVLRDDASQVEARGGTIDQRPKPTATSGKETVTVQSTILPSLFSVTPRILSAEDVPAEKKGNAVTVEESVTQVPVIRTTNLSEANRPFGIAEDLSPSEIQQMYRSPNTVRPEVTTIPNPEVQTSEEGEGEGEGGSPSLAVTKPNGSRSGGNLNGQGTVSVERSPEVRGRNLSDKSRDKDNVLPIMHLYNGTSIFNETSSPASRSSSHGIETLPVILPVAGQEGQRDEKGPSSVTATSPATAGSLPDVETAKSKAHEHPPPPAGRNPGAQRLPDSLSNKPDNSTRHQADQPAPHEPGEPSYSNRGSGLASAGVGTNRTRHQWPTHQTPVPMFNSSTFDPAVNRTYLASEGDTVATQETVAVVSYILATLVVFPIAVGVGLILRRLIIRNRKMLEESDTSSEISCRKDGLNLEKGDFKTSIEKAITKLPRIQHLCHEGEKPPPPPSQESRWEFPRDKLRLQTVLGQGNFGQVWKAEADDLTGHQGTTRLVAVKTVKEGASSREKEDLVRELEIMQQLGNHPNVVTLLGCCTEEEPHYLILEYVMYGKLLAYLRDHRTRQDFYNFSEDSAALTSRDLTVFGYCVARGMEYLASKKIIHRDLAARNVLVDHNKLCKIADFGMSRFANEDGEIIETRHGRNALPIRWMAPESLIYSLFTTKTDVWSFGILMWEIVTLGSTPYPDMTAREVMRNVQSGYRLERPSHCRSELFRVISRCWQADPDRRPEFQVLRRDLAQLLEDNMNGHYVDLESFASECTD</sequence>
<dbReference type="InterPro" id="IPR011009">
    <property type="entry name" value="Kinase-like_dom_sf"/>
</dbReference>
<dbReference type="PROSITE" id="PS00107">
    <property type="entry name" value="PROTEIN_KINASE_ATP"/>
    <property type="match status" value="1"/>
</dbReference>
<dbReference type="PROSITE" id="PS50011">
    <property type="entry name" value="PROTEIN_KINASE_DOM"/>
    <property type="match status" value="1"/>
</dbReference>
<feature type="compositionally biased region" description="Polar residues" evidence="4">
    <location>
        <begin position="198"/>
        <end position="216"/>
    </location>
</feature>
<dbReference type="GO" id="GO:0043235">
    <property type="term" value="C:receptor complex"/>
    <property type="evidence" value="ECO:0007669"/>
    <property type="project" value="TreeGrafter"/>
</dbReference>
<evidence type="ECO:0000256" key="3">
    <source>
        <dbReference type="PROSITE-ProRule" id="PRU10141"/>
    </source>
</evidence>
<feature type="compositionally biased region" description="Basic and acidic residues" evidence="4">
    <location>
        <begin position="383"/>
        <end position="397"/>
    </location>
</feature>
<dbReference type="Proteomes" id="UP000829291">
    <property type="component" value="Chromosome 1"/>
</dbReference>
<protein>
    <submittedName>
        <fullName evidence="9">Uncharacterized protein LOC107228144 isoform X1</fullName>
    </submittedName>
</protein>
<dbReference type="InterPro" id="IPR001245">
    <property type="entry name" value="Ser-Thr/Tyr_kinase_cat_dom"/>
</dbReference>
<evidence type="ECO:0000259" key="7">
    <source>
        <dbReference type="PROSITE" id="PS50011"/>
    </source>
</evidence>
<keyword evidence="3" id="KW-0067">ATP-binding</keyword>
<dbReference type="RefSeq" id="XP_015525005.2">
    <property type="nucleotide sequence ID" value="XM_015669519.2"/>
</dbReference>
<dbReference type="InterPro" id="IPR020635">
    <property type="entry name" value="Tyr_kinase_cat_dom"/>
</dbReference>
<dbReference type="GeneID" id="107228144"/>
<comment type="catalytic activity">
    <reaction evidence="2">
        <text>L-tyrosyl-[protein] + ATP = O-phospho-L-tyrosyl-[protein] + ADP + H(+)</text>
        <dbReference type="Rhea" id="RHEA:10596"/>
        <dbReference type="Rhea" id="RHEA-COMP:10136"/>
        <dbReference type="Rhea" id="RHEA-COMP:20101"/>
        <dbReference type="ChEBI" id="CHEBI:15378"/>
        <dbReference type="ChEBI" id="CHEBI:30616"/>
        <dbReference type="ChEBI" id="CHEBI:46858"/>
        <dbReference type="ChEBI" id="CHEBI:61978"/>
        <dbReference type="ChEBI" id="CHEBI:456216"/>
        <dbReference type="EC" id="2.7.10.1"/>
    </reaction>
</comment>
<dbReference type="InterPro" id="IPR008266">
    <property type="entry name" value="Tyr_kinase_AS"/>
</dbReference>
<keyword evidence="3" id="KW-0547">Nucleotide-binding</keyword>
<dbReference type="Gene3D" id="1.10.510.10">
    <property type="entry name" value="Transferase(Phosphotransferase) domain 1"/>
    <property type="match status" value="1"/>
</dbReference>
<feature type="compositionally biased region" description="Basic and acidic residues" evidence="4">
    <location>
        <begin position="744"/>
        <end position="765"/>
    </location>
</feature>
<feature type="compositionally biased region" description="Polar residues" evidence="4">
    <location>
        <begin position="438"/>
        <end position="456"/>
    </location>
</feature>
<feature type="chain" id="PRO_5045589347" evidence="6">
    <location>
        <begin position="19"/>
        <end position="1660"/>
    </location>
</feature>
<name>A0A6J0CF29_NEOLC</name>
<keyword evidence="8" id="KW-1185">Reference proteome</keyword>
<accession>A0A6J0CF29</accession>
<dbReference type="GO" id="GO:0005886">
    <property type="term" value="C:plasma membrane"/>
    <property type="evidence" value="ECO:0007669"/>
    <property type="project" value="TreeGrafter"/>
</dbReference>
<dbReference type="GO" id="GO:0004714">
    <property type="term" value="F:transmembrane receptor protein tyrosine kinase activity"/>
    <property type="evidence" value="ECO:0007669"/>
    <property type="project" value="UniProtKB-EC"/>
</dbReference>
<dbReference type="Pfam" id="PF07714">
    <property type="entry name" value="PK_Tyr_Ser-Thr"/>
    <property type="match status" value="1"/>
</dbReference>
<dbReference type="InterPro" id="IPR017441">
    <property type="entry name" value="Protein_kinase_ATP_BS"/>
</dbReference>
<dbReference type="Gene3D" id="3.30.200.20">
    <property type="entry name" value="Phosphorylase Kinase, domain 1"/>
    <property type="match status" value="1"/>
</dbReference>
<evidence type="ECO:0000313" key="8">
    <source>
        <dbReference type="Proteomes" id="UP000829291"/>
    </source>
</evidence>
<feature type="region of interest" description="Disordered" evidence="4">
    <location>
        <begin position="567"/>
        <end position="685"/>
    </location>
</feature>
<dbReference type="GO" id="GO:0005524">
    <property type="term" value="F:ATP binding"/>
    <property type="evidence" value="ECO:0007669"/>
    <property type="project" value="UniProtKB-UniRule"/>
</dbReference>
<keyword evidence="5" id="KW-0812">Transmembrane</keyword>
<feature type="domain" description="Protein kinase" evidence="7">
    <location>
        <begin position="1362"/>
        <end position="1640"/>
    </location>
</feature>
<dbReference type="PROSITE" id="PS00109">
    <property type="entry name" value="PROTEIN_KINASE_TYR"/>
    <property type="match status" value="1"/>
</dbReference>
<evidence type="ECO:0000256" key="2">
    <source>
        <dbReference type="ARBA" id="ARBA00051243"/>
    </source>
</evidence>
<feature type="compositionally biased region" description="Basic and acidic residues" evidence="4">
    <location>
        <begin position="179"/>
        <end position="194"/>
    </location>
</feature>
<dbReference type="SMART" id="SM00219">
    <property type="entry name" value="TyrKc"/>
    <property type="match status" value="1"/>
</dbReference>
<feature type="compositionally biased region" description="Polar residues" evidence="4">
    <location>
        <begin position="1228"/>
        <end position="1238"/>
    </location>
</feature>
<dbReference type="InParanoid" id="A0A6J0CF29"/>
<feature type="compositionally biased region" description="Basic and acidic residues" evidence="4">
    <location>
        <begin position="627"/>
        <end position="644"/>
    </location>
</feature>
<keyword evidence="5" id="KW-0472">Membrane</keyword>
<dbReference type="InterPro" id="IPR050122">
    <property type="entry name" value="RTK"/>
</dbReference>
<feature type="compositionally biased region" description="Polar residues" evidence="4">
    <location>
        <begin position="161"/>
        <end position="177"/>
    </location>
</feature>
<dbReference type="SUPFAM" id="SSF56112">
    <property type="entry name" value="Protein kinase-like (PK-like)"/>
    <property type="match status" value="1"/>
</dbReference>
<reference evidence="9" key="1">
    <citation type="submission" date="2025-08" db="UniProtKB">
        <authorList>
            <consortium name="RefSeq"/>
        </authorList>
    </citation>
    <scope>IDENTIFICATION</scope>
    <source>
        <tissue evidence="9">Thorax and Abdomen</tissue>
    </source>
</reference>
<feature type="region of interest" description="Disordered" evidence="4">
    <location>
        <begin position="150"/>
        <end position="240"/>
    </location>
</feature>
<evidence type="ECO:0000313" key="9">
    <source>
        <dbReference type="RefSeq" id="XP_015525005.2"/>
    </source>
</evidence>
<dbReference type="PANTHER" id="PTHR24416">
    <property type="entry name" value="TYROSINE-PROTEIN KINASE RECEPTOR"/>
    <property type="match status" value="1"/>
</dbReference>
<feature type="binding site" evidence="3">
    <location>
        <position position="1397"/>
    </location>
    <ligand>
        <name>ATP</name>
        <dbReference type="ChEBI" id="CHEBI:30616"/>
    </ligand>
</feature>
<dbReference type="GO" id="GO:0007169">
    <property type="term" value="P:cell surface receptor protein tyrosine kinase signaling pathway"/>
    <property type="evidence" value="ECO:0007669"/>
    <property type="project" value="TreeGrafter"/>
</dbReference>
<keyword evidence="5" id="KW-1133">Transmembrane helix</keyword>
<feature type="compositionally biased region" description="Basic and acidic residues" evidence="4">
    <location>
        <begin position="1068"/>
        <end position="1084"/>
    </location>
</feature>
<dbReference type="PRINTS" id="PR00109">
    <property type="entry name" value="TYRKINASE"/>
</dbReference>
<feature type="compositionally biased region" description="Low complexity" evidence="4">
    <location>
        <begin position="879"/>
        <end position="893"/>
    </location>
</feature>
<dbReference type="PANTHER" id="PTHR24416:SF481">
    <property type="entry name" value="TIE-LIKE RECEPTOR TYROSINE KINASE"/>
    <property type="match status" value="1"/>
</dbReference>
<evidence type="ECO:0000256" key="5">
    <source>
        <dbReference type="SAM" id="Phobius"/>
    </source>
</evidence>